<gene>
    <name evidence="18" type="ORF">EKH80_08755</name>
</gene>
<evidence type="ECO:0000259" key="16">
    <source>
        <dbReference type="Pfam" id="PF00593"/>
    </source>
</evidence>
<feature type="domain" description="TonB-dependent receptor-like beta-barrel" evidence="16">
    <location>
        <begin position="282"/>
        <end position="766"/>
    </location>
</feature>
<evidence type="ECO:0000313" key="19">
    <source>
        <dbReference type="Proteomes" id="UP000274358"/>
    </source>
</evidence>
<dbReference type="Pfam" id="PF07715">
    <property type="entry name" value="Plug"/>
    <property type="match status" value="1"/>
</dbReference>
<dbReference type="PANTHER" id="PTHR32552">
    <property type="entry name" value="FERRICHROME IRON RECEPTOR-RELATED"/>
    <property type="match status" value="1"/>
</dbReference>
<dbReference type="InterPro" id="IPR037066">
    <property type="entry name" value="Plug_dom_sf"/>
</dbReference>
<feature type="domain" description="TonB-dependent receptor plug" evidence="17">
    <location>
        <begin position="80"/>
        <end position="178"/>
    </location>
</feature>
<keyword evidence="10 12" id="KW-0472">Membrane</keyword>
<evidence type="ECO:0000256" key="15">
    <source>
        <dbReference type="SAM" id="SignalP"/>
    </source>
</evidence>
<evidence type="ECO:0000256" key="11">
    <source>
        <dbReference type="ARBA" id="ARBA00023237"/>
    </source>
</evidence>
<keyword evidence="5 12" id="KW-0812">Transmembrane</keyword>
<evidence type="ECO:0000256" key="14">
    <source>
        <dbReference type="SAM" id="MobiDB-lite"/>
    </source>
</evidence>
<evidence type="ECO:0000256" key="3">
    <source>
        <dbReference type="ARBA" id="ARBA00022452"/>
    </source>
</evidence>
<sequence>MKRTHLSAAIAMACCLSTGVALAQTANDQGQSTTNTQQRASVLSTSNTTNDTATKRGAQQLSEVLVRADSLSLGGGLMSVQEAPKAVSTITRDAIVKSAPGATFVQAIDSIPGAVTSTDDYTGLNDGTAAIRGYTLDEIGVTVNGAPINDSGNYKIYPTEYGDTENMGDITVQQGYPDNDMPIPGAAGGSIAWVTLDPSHKGSFDFSQSFGSNSYRRTFFRLNTGDLGPVRSWVSYSNNEVNLWRGPGNSHVTKVDAKSVWTIDADNTISAAVQYNREIKTNYESLTKAQAQTDYKQSYLGTYVPGQTNSNFYRLHQNPFVNYLASLDGEFKLSDNLHLSVVPYFQWGEGGGGSGTTFSEYNGKGSNQPLFKVVNYDLNGNGKIDNKYSNVLVNSFSYSYTYRPGVIAKLNQDFGLNNSLEYGVWYERPRQSQGQVFVPVDYNTGTPLDQWAGNASLIRYSNGVVQKTYDQYTTTTNTKVFVTDTWTPTDQLTLTGSIAYVWSKRDGFMFEYPGSTGSLTSKLAVSTRNAAYGGAATQTFHDFTPTFGAKYQLNEQNQFYLGYGHTFRAPINGAVLSNAFANYGANPVAVKPEKADTLDLGWRYYGDKISANVDAYASNFHNKQISGYDQNTGLTVYVPLNRVHLRGLNSEASYKLTDQFSIYGSYSYTQARLQDNINSLGDGIYYTRGKTMLATPKNLVYTSLNYNYGPFWAQLNAKYTGSQWGDWSNTEKVGGYTTFNFNAGWNFPDLGNWLHKPYIKVNVYNLADRKALTYASNVSSFLAANPTGRKDVNGVTLFASAPYYTLLQERTYMVTFGASFF</sequence>
<dbReference type="InterPro" id="IPR036942">
    <property type="entry name" value="Beta-barrel_TonB_sf"/>
</dbReference>
<dbReference type="RefSeq" id="WP_126684349.1">
    <property type="nucleotide sequence ID" value="NZ_RYYV01000005.1"/>
</dbReference>
<dbReference type="Pfam" id="PF00593">
    <property type="entry name" value="TonB_dep_Rec_b-barrel"/>
    <property type="match status" value="1"/>
</dbReference>
<keyword evidence="18" id="KW-0675">Receptor</keyword>
<dbReference type="PROSITE" id="PS52016">
    <property type="entry name" value="TONB_DEPENDENT_REC_3"/>
    <property type="match status" value="1"/>
</dbReference>
<comment type="caution">
    <text evidence="18">The sequence shown here is derived from an EMBL/GenBank/DDBJ whole genome shotgun (WGS) entry which is preliminary data.</text>
</comment>
<evidence type="ECO:0000259" key="17">
    <source>
        <dbReference type="Pfam" id="PF07715"/>
    </source>
</evidence>
<dbReference type="SUPFAM" id="SSF56935">
    <property type="entry name" value="Porins"/>
    <property type="match status" value="1"/>
</dbReference>
<dbReference type="AlphaFoldDB" id="A0A3S0RLD5"/>
<comment type="subcellular location">
    <subcellularLocation>
        <location evidence="1 12">Cell outer membrane</location>
        <topology evidence="1 12">Multi-pass membrane protein</topology>
    </subcellularLocation>
</comment>
<evidence type="ECO:0000256" key="9">
    <source>
        <dbReference type="ARBA" id="ARBA00023077"/>
    </source>
</evidence>
<accession>A0A3S0RLD5</accession>
<dbReference type="InterPro" id="IPR039426">
    <property type="entry name" value="TonB-dep_rcpt-like"/>
</dbReference>
<feature type="signal peptide" evidence="15">
    <location>
        <begin position="1"/>
        <end position="23"/>
    </location>
</feature>
<feature type="region of interest" description="Disordered" evidence="14">
    <location>
        <begin position="31"/>
        <end position="56"/>
    </location>
</feature>
<dbReference type="InterPro" id="IPR000531">
    <property type="entry name" value="Beta-barrel_TonB"/>
</dbReference>
<dbReference type="PANTHER" id="PTHR32552:SF89">
    <property type="entry name" value="CATECHOLATE SIDEROPHORE RECEPTOR FIU"/>
    <property type="match status" value="1"/>
</dbReference>
<keyword evidence="19" id="KW-1185">Reference proteome</keyword>
<comment type="similarity">
    <text evidence="12 13">Belongs to the TonB-dependent receptor family.</text>
</comment>
<evidence type="ECO:0000256" key="7">
    <source>
        <dbReference type="ARBA" id="ARBA00023004"/>
    </source>
</evidence>
<keyword evidence="9 13" id="KW-0798">TonB box</keyword>
<protein>
    <submittedName>
        <fullName evidence="18">TonB-dependent receptor</fullName>
    </submittedName>
</protein>
<dbReference type="EMBL" id="RYYV01000005">
    <property type="protein sequence ID" value="RUL76789.1"/>
    <property type="molecule type" value="Genomic_DNA"/>
</dbReference>
<keyword evidence="8" id="KW-0406">Ion transport</keyword>
<evidence type="ECO:0000256" key="12">
    <source>
        <dbReference type="PROSITE-ProRule" id="PRU01360"/>
    </source>
</evidence>
<organism evidence="18 19">
    <name type="scientific">Dyella choica</name>
    <dbReference type="NCBI Taxonomy" id="1927959"/>
    <lineage>
        <taxon>Bacteria</taxon>
        <taxon>Pseudomonadati</taxon>
        <taxon>Pseudomonadota</taxon>
        <taxon>Gammaproteobacteria</taxon>
        <taxon>Lysobacterales</taxon>
        <taxon>Rhodanobacteraceae</taxon>
        <taxon>Dyella</taxon>
    </lineage>
</organism>
<evidence type="ECO:0000256" key="2">
    <source>
        <dbReference type="ARBA" id="ARBA00022448"/>
    </source>
</evidence>
<dbReference type="GO" id="GO:0009279">
    <property type="term" value="C:cell outer membrane"/>
    <property type="evidence" value="ECO:0007669"/>
    <property type="project" value="UniProtKB-SubCell"/>
</dbReference>
<keyword evidence="2 12" id="KW-0813">Transport</keyword>
<dbReference type="Gene3D" id="2.40.170.20">
    <property type="entry name" value="TonB-dependent receptor, beta-barrel domain"/>
    <property type="match status" value="1"/>
</dbReference>
<evidence type="ECO:0000256" key="13">
    <source>
        <dbReference type="RuleBase" id="RU003357"/>
    </source>
</evidence>
<dbReference type="InterPro" id="IPR012910">
    <property type="entry name" value="Plug_dom"/>
</dbReference>
<keyword evidence="11 12" id="KW-0998">Cell outer membrane</keyword>
<keyword evidence="6 15" id="KW-0732">Signal</keyword>
<reference evidence="18 19" key="1">
    <citation type="submission" date="2018-12" db="EMBL/GenBank/DDBJ databases">
        <title>Dyella dinghuensis sp. nov. DHOA06 and Dyella choica sp. nov. 4M-K27, isolated from forest soil.</title>
        <authorList>
            <person name="Qiu L.-H."/>
            <person name="Gao Z.-H."/>
        </authorList>
    </citation>
    <scope>NUCLEOTIDE SEQUENCE [LARGE SCALE GENOMIC DNA]</scope>
    <source>
        <strain evidence="18 19">4M-K27</strain>
    </source>
</reference>
<evidence type="ECO:0000256" key="8">
    <source>
        <dbReference type="ARBA" id="ARBA00023065"/>
    </source>
</evidence>
<evidence type="ECO:0000313" key="18">
    <source>
        <dbReference type="EMBL" id="RUL76789.1"/>
    </source>
</evidence>
<evidence type="ECO:0000256" key="1">
    <source>
        <dbReference type="ARBA" id="ARBA00004571"/>
    </source>
</evidence>
<keyword evidence="4" id="KW-0410">Iron transport</keyword>
<evidence type="ECO:0000256" key="10">
    <source>
        <dbReference type="ARBA" id="ARBA00023136"/>
    </source>
</evidence>
<dbReference type="Proteomes" id="UP000274358">
    <property type="component" value="Unassembled WGS sequence"/>
</dbReference>
<dbReference type="Gene3D" id="2.170.130.10">
    <property type="entry name" value="TonB-dependent receptor, plug domain"/>
    <property type="match status" value="1"/>
</dbReference>
<evidence type="ECO:0000256" key="5">
    <source>
        <dbReference type="ARBA" id="ARBA00022692"/>
    </source>
</evidence>
<dbReference type="OrthoDB" id="15609at2"/>
<name>A0A3S0RLD5_9GAMM</name>
<feature type="chain" id="PRO_5018771628" evidence="15">
    <location>
        <begin position="24"/>
        <end position="821"/>
    </location>
</feature>
<evidence type="ECO:0000256" key="4">
    <source>
        <dbReference type="ARBA" id="ARBA00022496"/>
    </source>
</evidence>
<keyword evidence="3 12" id="KW-1134">Transmembrane beta strand</keyword>
<dbReference type="GO" id="GO:0015344">
    <property type="term" value="F:siderophore uptake transmembrane transporter activity"/>
    <property type="evidence" value="ECO:0007669"/>
    <property type="project" value="TreeGrafter"/>
</dbReference>
<keyword evidence="7" id="KW-0408">Iron</keyword>
<evidence type="ECO:0000256" key="6">
    <source>
        <dbReference type="ARBA" id="ARBA00022729"/>
    </source>
</evidence>
<proteinExistence type="inferred from homology"/>